<dbReference type="InterPro" id="IPR012675">
    <property type="entry name" value="Beta-grasp_dom_sf"/>
</dbReference>
<dbReference type="SUPFAM" id="SSF54690">
    <property type="entry name" value="Molybdopterin synthase subunit MoaE"/>
    <property type="match status" value="1"/>
</dbReference>
<dbReference type="OrthoDB" id="9803224at2"/>
<evidence type="ECO:0000256" key="4">
    <source>
        <dbReference type="ARBA" id="ARBA00013858"/>
    </source>
</evidence>
<dbReference type="Pfam" id="PF02597">
    <property type="entry name" value="ThiS"/>
    <property type="match status" value="1"/>
</dbReference>
<evidence type="ECO:0000256" key="3">
    <source>
        <dbReference type="ARBA" id="ARBA00011950"/>
    </source>
</evidence>
<dbReference type="EMBL" id="CP000251">
    <property type="protein sequence ID" value="ABC80895.1"/>
    <property type="molecule type" value="Genomic_DNA"/>
</dbReference>
<evidence type="ECO:0000256" key="10">
    <source>
        <dbReference type="ARBA" id="ARBA00032474"/>
    </source>
</evidence>
<dbReference type="CDD" id="cd00756">
    <property type="entry name" value="MoaE"/>
    <property type="match status" value="1"/>
</dbReference>
<dbReference type="InterPro" id="IPR036563">
    <property type="entry name" value="MoaE_sf"/>
</dbReference>
<evidence type="ECO:0000256" key="1">
    <source>
        <dbReference type="ARBA" id="ARBA00005046"/>
    </source>
</evidence>
<evidence type="ECO:0000256" key="2">
    <source>
        <dbReference type="ARBA" id="ARBA00005426"/>
    </source>
</evidence>
<evidence type="ECO:0000256" key="11">
    <source>
        <dbReference type="ARBA" id="ARBA00049878"/>
    </source>
</evidence>
<dbReference type="InterPro" id="IPR003448">
    <property type="entry name" value="Mopterin_biosynth_MoaE"/>
</dbReference>
<name>Q2IQ15_ANADE</name>
<gene>
    <name evidence="12" type="ordered locus">Adeh_1120</name>
</gene>
<dbReference type="Gene3D" id="3.90.1170.40">
    <property type="entry name" value="Molybdopterin biosynthesis MoaE subunit"/>
    <property type="match status" value="1"/>
</dbReference>
<sequence>MPVHVLYFAGARDAAGTSRETLAETPGTVADLRRALAAAHPALARILPRCRISVDQAFADDADAIRDGAEVALIPPVAGGAPVFKVVDRPLALSEVVDAVSGPGLGGIVTFTGTVRDATRGRRVLRLEYEAYPGMAERKLAEIGEAVGREHEARVAIVHRVGVLAPGEAAVVIACAAPHRTPAFRACEACIERLKQDVPIWKREVYEDGSEWVGLGP</sequence>
<dbReference type="EC" id="2.8.1.12" evidence="3"/>
<dbReference type="SUPFAM" id="SSF54285">
    <property type="entry name" value="MoaD/ThiS"/>
    <property type="match status" value="1"/>
</dbReference>
<dbReference type="HOGENOM" id="CLU_069141_1_0_7"/>
<evidence type="ECO:0000256" key="9">
    <source>
        <dbReference type="ARBA" id="ARBA00030781"/>
    </source>
</evidence>
<dbReference type="GO" id="GO:0030366">
    <property type="term" value="F:molybdopterin synthase activity"/>
    <property type="evidence" value="ECO:0007669"/>
    <property type="project" value="UniProtKB-EC"/>
</dbReference>
<evidence type="ECO:0000256" key="8">
    <source>
        <dbReference type="ARBA" id="ARBA00030407"/>
    </source>
</evidence>
<evidence type="ECO:0000256" key="7">
    <source>
        <dbReference type="ARBA" id="ARBA00029745"/>
    </source>
</evidence>
<dbReference type="eggNOG" id="COG1977">
    <property type="taxonomic scope" value="Bacteria"/>
</dbReference>
<dbReference type="AlphaFoldDB" id="Q2IQ15"/>
<dbReference type="UniPathway" id="UPA00344"/>
<proteinExistence type="inferred from homology"/>
<dbReference type="Pfam" id="PF02391">
    <property type="entry name" value="MoaE"/>
    <property type="match status" value="1"/>
</dbReference>
<dbReference type="Gene3D" id="3.10.20.30">
    <property type="match status" value="1"/>
</dbReference>
<comment type="catalytic activity">
    <reaction evidence="11">
        <text>2 [molybdopterin-synthase sulfur-carrier protein]-C-terminal-Gly-aminoethanethioate + cyclic pyranopterin phosphate + H2O = molybdopterin + 2 [molybdopterin-synthase sulfur-carrier protein]-C-terminal Gly-Gly + 2 H(+)</text>
        <dbReference type="Rhea" id="RHEA:26333"/>
        <dbReference type="Rhea" id="RHEA-COMP:12202"/>
        <dbReference type="Rhea" id="RHEA-COMP:19907"/>
        <dbReference type="ChEBI" id="CHEBI:15377"/>
        <dbReference type="ChEBI" id="CHEBI:15378"/>
        <dbReference type="ChEBI" id="CHEBI:58698"/>
        <dbReference type="ChEBI" id="CHEBI:59648"/>
        <dbReference type="ChEBI" id="CHEBI:90778"/>
        <dbReference type="ChEBI" id="CHEBI:232372"/>
        <dbReference type="EC" id="2.8.1.12"/>
    </reaction>
</comment>
<protein>
    <recommendedName>
        <fullName evidence="4">Molybdopterin synthase catalytic subunit</fullName>
        <ecNumber evidence="3">2.8.1.12</ecNumber>
    </recommendedName>
    <alternativeName>
        <fullName evidence="9">MPT synthase subunit 2</fullName>
    </alternativeName>
    <alternativeName>
        <fullName evidence="7">Molybdenum cofactor biosynthesis protein E</fullName>
    </alternativeName>
    <alternativeName>
        <fullName evidence="8">Molybdopterin-converting factor large subunit</fullName>
    </alternativeName>
    <alternativeName>
        <fullName evidence="10">Molybdopterin-converting factor subunit 2</fullName>
    </alternativeName>
</protein>
<accession>Q2IQ15</accession>
<dbReference type="KEGG" id="ade:Adeh_1120"/>
<evidence type="ECO:0000256" key="6">
    <source>
        <dbReference type="ARBA" id="ARBA00026066"/>
    </source>
</evidence>
<comment type="pathway">
    <text evidence="1">Cofactor biosynthesis; molybdopterin biosynthesis.</text>
</comment>
<comment type="subunit">
    <text evidence="6">Heterotetramer of 2 MoaD subunits and 2 MoaE subunits. Also stable as homodimer. The enzyme changes between these two forms during catalysis.</text>
</comment>
<organism evidence="12 13">
    <name type="scientific">Anaeromyxobacter dehalogenans (strain 2CP-C)</name>
    <dbReference type="NCBI Taxonomy" id="290397"/>
    <lineage>
        <taxon>Bacteria</taxon>
        <taxon>Pseudomonadati</taxon>
        <taxon>Myxococcota</taxon>
        <taxon>Myxococcia</taxon>
        <taxon>Myxococcales</taxon>
        <taxon>Cystobacterineae</taxon>
        <taxon>Anaeromyxobacteraceae</taxon>
        <taxon>Anaeromyxobacter</taxon>
    </lineage>
</organism>
<evidence type="ECO:0000256" key="5">
    <source>
        <dbReference type="ARBA" id="ARBA00023150"/>
    </source>
</evidence>
<keyword evidence="5" id="KW-0501">Molybdenum cofactor biosynthesis</keyword>
<dbReference type="GO" id="GO:0006777">
    <property type="term" value="P:Mo-molybdopterin cofactor biosynthetic process"/>
    <property type="evidence" value="ECO:0007669"/>
    <property type="project" value="UniProtKB-KW"/>
</dbReference>
<evidence type="ECO:0000313" key="12">
    <source>
        <dbReference type="EMBL" id="ABC80895.1"/>
    </source>
</evidence>
<dbReference type="InterPro" id="IPR016155">
    <property type="entry name" value="Mopterin_synth/thiamin_S_b"/>
</dbReference>
<dbReference type="InterPro" id="IPR003749">
    <property type="entry name" value="ThiS/MoaD-like"/>
</dbReference>
<evidence type="ECO:0000313" key="13">
    <source>
        <dbReference type="Proteomes" id="UP000001935"/>
    </source>
</evidence>
<reference evidence="12" key="1">
    <citation type="submission" date="2006-01" db="EMBL/GenBank/DDBJ databases">
        <title>Complete sequence of Anaeromyxobacter dehalogenans 2CP-C.</title>
        <authorList>
            <consortium name="US DOE Joint Genome Institute"/>
            <person name="Copeland A."/>
            <person name="Lucas S."/>
            <person name="Lapidus A."/>
            <person name="Barry K."/>
            <person name="Detter J.C."/>
            <person name="Glavina T."/>
            <person name="Hammon N."/>
            <person name="Israni S."/>
            <person name="Pitluck S."/>
            <person name="Brettin T."/>
            <person name="Bruce D."/>
            <person name="Han C."/>
            <person name="Tapia R."/>
            <person name="Gilna P."/>
            <person name="Kiss H."/>
            <person name="Schmutz J."/>
            <person name="Larimer F."/>
            <person name="Land M."/>
            <person name="Kyrpides N."/>
            <person name="Anderson I."/>
            <person name="Sanford R.A."/>
            <person name="Ritalahti K.M."/>
            <person name="Thomas H.S."/>
            <person name="Kirby J.R."/>
            <person name="Zhulin I.B."/>
            <person name="Loeffler F.E."/>
            <person name="Richardson P."/>
        </authorList>
    </citation>
    <scope>NUCLEOTIDE SEQUENCE</scope>
    <source>
        <strain evidence="12">2CP-C</strain>
    </source>
</reference>
<dbReference type="eggNOG" id="COG0314">
    <property type="taxonomic scope" value="Bacteria"/>
</dbReference>
<comment type="similarity">
    <text evidence="2">Belongs to the MoaE family.</text>
</comment>
<dbReference type="PANTHER" id="PTHR23404">
    <property type="entry name" value="MOLYBDOPTERIN SYNTHASE RELATED"/>
    <property type="match status" value="1"/>
</dbReference>
<dbReference type="Proteomes" id="UP000001935">
    <property type="component" value="Chromosome"/>
</dbReference>
<dbReference type="RefSeq" id="WP_011420178.1">
    <property type="nucleotide sequence ID" value="NC_007760.1"/>
</dbReference>
<dbReference type="STRING" id="290397.Adeh_1120"/>